<dbReference type="NCBIfam" id="TIGR03089">
    <property type="entry name" value="TIGR03089 family protein"/>
    <property type="match status" value="1"/>
</dbReference>
<proteinExistence type="predicted"/>
<reference evidence="2" key="1">
    <citation type="journal article" date="2019" name="Int. J. Syst. Evol. Microbiol.">
        <title>The Global Catalogue of Microorganisms (GCM) 10K type strain sequencing project: providing services to taxonomists for standard genome sequencing and annotation.</title>
        <authorList>
            <consortium name="The Broad Institute Genomics Platform"/>
            <consortium name="The Broad Institute Genome Sequencing Center for Infectious Disease"/>
            <person name="Wu L."/>
            <person name="Ma J."/>
        </authorList>
    </citation>
    <scope>NUCLEOTIDE SEQUENCE [LARGE SCALE GENOMIC DNA]</scope>
    <source>
        <strain evidence="2">JCM 15749</strain>
    </source>
</reference>
<sequence>MSTLADLLSRMDDPSRPLLTFDDRRTGERVELSGTTTANWVAKTANFLTDDLDAGPGTRVRIGLPPHWLRYVWLLSCWTVGATVATDSADIGLSGPDLRADEPERVAASLRPLGARFAEPPEGFVDVGAEVPGHGDVFVPLDPPQDSTAAVDLPGLTATHAELLTSAVPCSNRVLTPPLTIVDDVRLLVDVLVGGGSIVLATGADDATMTTIAVQERAVRR</sequence>
<comment type="caution">
    <text evidence="1">The sequence shown here is derived from an EMBL/GenBank/DDBJ whole genome shotgun (WGS) entry which is preliminary data.</text>
</comment>
<dbReference type="Proteomes" id="UP001501480">
    <property type="component" value="Unassembled WGS sequence"/>
</dbReference>
<gene>
    <name evidence="1" type="ORF">GCM10009821_06950</name>
</gene>
<evidence type="ECO:0000313" key="2">
    <source>
        <dbReference type="Proteomes" id="UP001501480"/>
    </source>
</evidence>
<protein>
    <recommendedName>
        <fullName evidence="3">TIGR03089 family protein</fullName>
    </recommendedName>
</protein>
<dbReference type="SUPFAM" id="SSF56801">
    <property type="entry name" value="Acetyl-CoA synthetase-like"/>
    <property type="match status" value="1"/>
</dbReference>
<evidence type="ECO:0008006" key="3">
    <source>
        <dbReference type="Google" id="ProtNLM"/>
    </source>
</evidence>
<evidence type="ECO:0000313" key="1">
    <source>
        <dbReference type="EMBL" id="GAA2071654.1"/>
    </source>
</evidence>
<dbReference type="EMBL" id="BAAAPY010000001">
    <property type="protein sequence ID" value="GAA2071654.1"/>
    <property type="molecule type" value="Genomic_DNA"/>
</dbReference>
<accession>A0ABP5HCD3</accession>
<dbReference type="RefSeq" id="WP_344324346.1">
    <property type="nucleotide sequence ID" value="NZ_BAAAPY010000001.1"/>
</dbReference>
<dbReference type="InterPro" id="IPR017523">
    <property type="entry name" value="Rv3268"/>
</dbReference>
<name>A0ABP5HCD3_9ACTN</name>
<organism evidence="1 2">
    <name type="scientific">Aeromicrobium halocynthiae</name>
    <dbReference type="NCBI Taxonomy" id="560557"/>
    <lineage>
        <taxon>Bacteria</taxon>
        <taxon>Bacillati</taxon>
        <taxon>Actinomycetota</taxon>
        <taxon>Actinomycetes</taxon>
        <taxon>Propionibacteriales</taxon>
        <taxon>Nocardioidaceae</taxon>
        <taxon>Aeromicrobium</taxon>
    </lineage>
</organism>
<keyword evidence="2" id="KW-1185">Reference proteome</keyword>